<keyword evidence="1" id="KW-1133">Transmembrane helix</keyword>
<keyword evidence="3" id="KW-1185">Reference proteome</keyword>
<accession>A0AAN6WNZ4</accession>
<organism evidence="2 3">
    <name type="scientific">Podospora australis</name>
    <dbReference type="NCBI Taxonomy" id="1536484"/>
    <lineage>
        <taxon>Eukaryota</taxon>
        <taxon>Fungi</taxon>
        <taxon>Dikarya</taxon>
        <taxon>Ascomycota</taxon>
        <taxon>Pezizomycotina</taxon>
        <taxon>Sordariomycetes</taxon>
        <taxon>Sordariomycetidae</taxon>
        <taxon>Sordariales</taxon>
        <taxon>Podosporaceae</taxon>
        <taxon>Podospora</taxon>
    </lineage>
</organism>
<comment type="caution">
    <text evidence="2">The sequence shown here is derived from an EMBL/GenBank/DDBJ whole genome shotgun (WGS) entry which is preliminary data.</text>
</comment>
<reference evidence="2" key="2">
    <citation type="submission" date="2023-05" db="EMBL/GenBank/DDBJ databases">
        <authorList>
            <consortium name="Lawrence Berkeley National Laboratory"/>
            <person name="Steindorff A."/>
            <person name="Hensen N."/>
            <person name="Bonometti L."/>
            <person name="Westerberg I."/>
            <person name="Brannstrom I.O."/>
            <person name="Guillou S."/>
            <person name="Cros-Aarteil S."/>
            <person name="Calhoun S."/>
            <person name="Haridas S."/>
            <person name="Kuo A."/>
            <person name="Mondo S."/>
            <person name="Pangilinan J."/>
            <person name="Riley R."/>
            <person name="Labutti K."/>
            <person name="Andreopoulos B."/>
            <person name="Lipzen A."/>
            <person name="Chen C."/>
            <person name="Yanf M."/>
            <person name="Daum C."/>
            <person name="Ng V."/>
            <person name="Clum A."/>
            <person name="Ohm R."/>
            <person name="Martin F."/>
            <person name="Silar P."/>
            <person name="Natvig D."/>
            <person name="Lalanne C."/>
            <person name="Gautier V."/>
            <person name="Ament-Velasquez S.L."/>
            <person name="Kruys A."/>
            <person name="Hutchinson M.I."/>
            <person name="Powell A.J."/>
            <person name="Barry K."/>
            <person name="Miller A.N."/>
            <person name="Grigoriev I.V."/>
            <person name="Debuchy R."/>
            <person name="Gladieux P."/>
            <person name="Thoren M.H."/>
            <person name="Johannesson H."/>
        </authorList>
    </citation>
    <scope>NUCLEOTIDE SEQUENCE</scope>
    <source>
        <strain evidence="2">PSN309</strain>
    </source>
</reference>
<gene>
    <name evidence="2" type="ORF">QBC35DRAFT_30171</name>
</gene>
<protein>
    <submittedName>
        <fullName evidence="2">Uncharacterized protein</fullName>
    </submittedName>
</protein>
<name>A0AAN6WNZ4_9PEZI</name>
<keyword evidence="1" id="KW-0812">Transmembrane</keyword>
<reference evidence="2" key="1">
    <citation type="journal article" date="2023" name="Mol. Phylogenet. Evol.">
        <title>Genome-scale phylogeny and comparative genomics of the fungal order Sordariales.</title>
        <authorList>
            <person name="Hensen N."/>
            <person name="Bonometti L."/>
            <person name="Westerberg I."/>
            <person name="Brannstrom I.O."/>
            <person name="Guillou S."/>
            <person name="Cros-Aarteil S."/>
            <person name="Calhoun S."/>
            <person name="Haridas S."/>
            <person name="Kuo A."/>
            <person name="Mondo S."/>
            <person name="Pangilinan J."/>
            <person name="Riley R."/>
            <person name="LaButti K."/>
            <person name="Andreopoulos B."/>
            <person name="Lipzen A."/>
            <person name="Chen C."/>
            <person name="Yan M."/>
            <person name="Daum C."/>
            <person name="Ng V."/>
            <person name="Clum A."/>
            <person name="Steindorff A."/>
            <person name="Ohm R.A."/>
            <person name="Martin F."/>
            <person name="Silar P."/>
            <person name="Natvig D.O."/>
            <person name="Lalanne C."/>
            <person name="Gautier V."/>
            <person name="Ament-Velasquez S.L."/>
            <person name="Kruys A."/>
            <person name="Hutchinson M.I."/>
            <person name="Powell A.J."/>
            <person name="Barry K."/>
            <person name="Miller A.N."/>
            <person name="Grigoriev I.V."/>
            <person name="Debuchy R."/>
            <person name="Gladieux P."/>
            <person name="Hiltunen Thoren M."/>
            <person name="Johannesson H."/>
        </authorList>
    </citation>
    <scope>NUCLEOTIDE SEQUENCE</scope>
    <source>
        <strain evidence="2">PSN309</strain>
    </source>
</reference>
<evidence type="ECO:0000313" key="2">
    <source>
        <dbReference type="EMBL" id="KAK4185113.1"/>
    </source>
</evidence>
<feature type="transmembrane region" description="Helical" evidence="1">
    <location>
        <begin position="6"/>
        <end position="27"/>
    </location>
</feature>
<evidence type="ECO:0000256" key="1">
    <source>
        <dbReference type="SAM" id="Phobius"/>
    </source>
</evidence>
<evidence type="ECO:0000313" key="3">
    <source>
        <dbReference type="Proteomes" id="UP001302126"/>
    </source>
</evidence>
<proteinExistence type="predicted"/>
<dbReference type="AlphaFoldDB" id="A0AAN6WNZ4"/>
<sequence>MRRFFLLLFSYRFCQLFLYFGFISWGIRLRMTIRHWGVAWSSLKLGQERDGAGTDLNHQRVQNTGYKKYDT</sequence>
<dbReference type="Proteomes" id="UP001302126">
    <property type="component" value="Unassembled WGS sequence"/>
</dbReference>
<dbReference type="EMBL" id="MU864461">
    <property type="protein sequence ID" value="KAK4185113.1"/>
    <property type="molecule type" value="Genomic_DNA"/>
</dbReference>
<keyword evidence="1" id="KW-0472">Membrane</keyword>